<keyword evidence="2" id="KW-0472">Membrane</keyword>
<evidence type="ECO:0000313" key="4">
    <source>
        <dbReference type="Proteomes" id="UP001153620"/>
    </source>
</evidence>
<reference evidence="3" key="2">
    <citation type="submission" date="2022-10" db="EMBL/GenBank/DDBJ databases">
        <authorList>
            <consortium name="ENA_rothamsted_submissions"/>
            <consortium name="culmorum"/>
            <person name="King R."/>
        </authorList>
    </citation>
    <scope>NUCLEOTIDE SEQUENCE</scope>
</reference>
<evidence type="ECO:0000256" key="2">
    <source>
        <dbReference type="SAM" id="Phobius"/>
    </source>
</evidence>
<dbReference type="EMBL" id="OU895879">
    <property type="protein sequence ID" value="CAG9807646.1"/>
    <property type="molecule type" value="Genomic_DNA"/>
</dbReference>
<proteinExistence type="predicted"/>
<dbReference type="Proteomes" id="UP001153620">
    <property type="component" value="Chromosome 3"/>
</dbReference>
<accession>A0A9N9WW08</accession>
<evidence type="ECO:0000313" key="3">
    <source>
        <dbReference type="EMBL" id="CAG9807646.1"/>
    </source>
</evidence>
<reference evidence="3" key="1">
    <citation type="submission" date="2022-01" db="EMBL/GenBank/DDBJ databases">
        <authorList>
            <person name="King R."/>
        </authorList>
    </citation>
    <scope>NUCLEOTIDE SEQUENCE</scope>
</reference>
<keyword evidence="2" id="KW-1133">Transmembrane helix</keyword>
<dbReference type="AlphaFoldDB" id="A0A9N9WW08"/>
<dbReference type="OrthoDB" id="6783691at2759"/>
<sequence length="246" mass="26816">MMESKGLLTDNYQNYDISRGMFGGPLNPFAGYSVTNKFATPYQFPAVSDSNIFSLGGGAFDQTFPQLHDSANGFGLKYGGGGGGGTGYGHTSIGTQSHYGPPMMSGGKGGKLKGAALSALTLLAFLYFLNLLQSCLKDQMEAMNPTVMVMSAGQRAVIARNEENEAKKRFDLNYENAPSDELTEYADDEDYSVTMDDGAMSATMTKNHKRIRGKQQQQHQHQQKRRKLKGAIGPKLQNLQLIRSTM</sequence>
<feature type="region of interest" description="Disordered" evidence="1">
    <location>
        <begin position="205"/>
        <end position="233"/>
    </location>
</feature>
<gene>
    <name evidence="3" type="ORF">CHIRRI_LOCUS10492</name>
</gene>
<evidence type="ECO:0000256" key="1">
    <source>
        <dbReference type="SAM" id="MobiDB-lite"/>
    </source>
</evidence>
<keyword evidence="2" id="KW-0812">Transmembrane</keyword>
<name>A0A9N9WW08_9DIPT</name>
<feature type="transmembrane region" description="Helical" evidence="2">
    <location>
        <begin position="112"/>
        <end position="132"/>
    </location>
</feature>
<keyword evidence="4" id="KW-1185">Reference proteome</keyword>
<protein>
    <submittedName>
        <fullName evidence="3">Uncharacterized protein</fullName>
    </submittedName>
</protein>
<organism evidence="3 4">
    <name type="scientific">Chironomus riparius</name>
    <dbReference type="NCBI Taxonomy" id="315576"/>
    <lineage>
        <taxon>Eukaryota</taxon>
        <taxon>Metazoa</taxon>
        <taxon>Ecdysozoa</taxon>
        <taxon>Arthropoda</taxon>
        <taxon>Hexapoda</taxon>
        <taxon>Insecta</taxon>
        <taxon>Pterygota</taxon>
        <taxon>Neoptera</taxon>
        <taxon>Endopterygota</taxon>
        <taxon>Diptera</taxon>
        <taxon>Nematocera</taxon>
        <taxon>Chironomoidea</taxon>
        <taxon>Chironomidae</taxon>
        <taxon>Chironominae</taxon>
        <taxon>Chironomus</taxon>
    </lineage>
</organism>